<accession>A0A2I1H0R1</accession>
<sequence>MVEIRWHYLFPKLKKLNVFLKFIKIKKCKRIIEGESPIDVWKNSDLIKKFNGNQLFGIDNHMIQSLNQKQKKQVSPLIEPNNELQEIYPVDYQFSLRELGAWKTFLHAAGAHDVTPWTHETSQTFWQCFNHALKDNKKNFDGKHRILSIIADDFTYDELQEKLGVG</sequence>
<dbReference type="EMBL" id="LLXI01001210">
    <property type="protein sequence ID" value="PKY52465.1"/>
    <property type="molecule type" value="Genomic_DNA"/>
</dbReference>
<protein>
    <submittedName>
        <fullName evidence="1">Uncharacterized protein</fullName>
    </submittedName>
</protein>
<dbReference type="AlphaFoldDB" id="A0A2I1H0R1"/>
<proteinExistence type="predicted"/>
<evidence type="ECO:0000313" key="2">
    <source>
        <dbReference type="Proteomes" id="UP000234323"/>
    </source>
</evidence>
<name>A0A2I1H0R1_9GLOM</name>
<reference evidence="1 2" key="1">
    <citation type="submission" date="2015-10" db="EMBL/GenBank/DDBJ databases">
        <title>Genome analyses suggest a sexual origin of heterokaryosis in a supposedly ancient asexual fungus.</title>
        <authorList>
            <person name="Ropars J."/>
            <person name="Sedzielewska K."/>
            <person name="Noel J."/>
            <person name="Charron P."/>
            <person name="Farinelli L."/>
            <person name="Marton T."/>
            <person name="Kruger M."/>
            <person name="Pelin A."/>
            <person name="Brachmann A."/>
            <person name="Corradi N."/>
        </authorList>
    </citation>
    <scope>NUCLEOTIDE SEQUENCE [LARGE SCALE GENOMIC DNA]</scope>
    <source>
        <strain evidence="1 2">A4</strain>
    </source>
</reference>
<gene>
    <name evidence="1" type="ORF">RhiirA4_547182</name>
</gene>
<keyword evidence="2" id="KW-1185">Reference proteome</keyword>
<dbReference type="Proteomes" id="UP000234323">
    <property type="component" value="Unassembled WGS sequence"/>
</dbReference>
<organism evidence="1 2">
    <name type="scientific">Rhizophagus irregularis</name>
    <dbReference type="NCBI Taxonomy" id="588596"/>
    <lineage>
        <taxon>Eukaryota</taxon>
        <taxon>Fungi</taxon>
        <taxon>Fungi incertae sedis</taxon>
        <taxon>Mucoromycota</taxon>
        <taxon>Glomeromycotina</taxon>
        <taxon>Glomeromycetes</taxon>
        <taxon>Glomerales</taxon>
        <taxon>Glomeraceae</taxon>
        <taxon>Rhizophagus</taxon>
    </lineage>
</organism>
<evidence type="ECO:0000313" key="1">
    <source>
        <dbReference type="EMBL" id="PKY52465.1"/>
    </source>
</evidence>
<comment type="caution">
    <text evidence="1">The sequence shown here is derived from an EMBL/GenBank/DDBJ whole genome shotgun (WGS) entry which is preliminary data.</text>
</comment>